<feature type="domain" description="BAH" evidence="1">
    <location>
        <begin position="154"/>
        <end position="271"/>
    </location>
</feature>
<dbReference type="PANTHER" id="PTHR31917">
    <property type="entry name" value="AGENET DOMAIN-CONTAINING PROTEIN-RELATED"/>
    <property type="match status" value="1"/>
</dbReference>
<dbReference type="InterPro" id="IPR043151">
    <property type="entry name" value="BAH_sf"/>
</dbReference>
<reference evidence="2" key="1">
    <citation type="submission" date="2023-02" db="EMBL/GenBank/DDBJ databases">
        <title>Genome of toxic invasive species Heracleum sosnowskyi carries increased number of genes despite the absence of recent whole-genome duplications.</title>
        <authorList>
            <person name="Schelkunov M."/>
            <person name="Shtratnikova V."/>
            <person name="Makarenko M."/>
            <person name="Klepikova A."/>
            <person name="Omelchenko D."/>
            <person name="Novikova G."/>
            <person name="Obukhova E."/>
            <person name="Bogdanov V."/>
            <person name="Penin A."/>
            <person name="Logacheva M."/>
        </authorList>
    </citation>
    <scope>NUCLEOTIDE SEQUENCE</scope>
    <source>
        <strain evidence="2">Hsosn_3</strain>
        <tissue evidence="2">Leaf</tissue>
    </source>
</reference>
<proteinExistence type="predicted"/>
<sequence>MEAPAYVKWKEAFVLSERGTKQVRYYLKRKDGSLDLAVVGTKKRSLVPLPYCYNVCNKDLLKKCSFVFNLKSRTQVVQWLNSFISGSPSLHLQPPQSGSGLLEVNNDCQLSSETIKDGRMWKLGKHTTESLWLGSPSTCKKKRKHYQSFQHGGVRFSIHDFVYVLAEEITPRVAYLTDMYEDSRGKKMVVVRWFRRIDEVCIALPETYNDWEIFFSLCFQDLKIECIDGLASVLSPQHYQIFFREARHTQFKPFVCHKQIDNDDVKPLDITRVKGYREQKIFEYMFTSSASNNVKNHYPLKNGLEVDLECGNALNIKPKKRLRICYKSAKFLQPVNDSQAPHADLTVLKLTDSSINYKGERQMYPLSESMYAVSLATKDVPMKKLQGLTLGAQVEVLSQDSGVRGCWFRALIIKKNKDKVKVRYLDIKDAADEARNLEEWILSSRVALPDEWGLRINGRTTVRPAPVFNKSCDALVVKDGSAVDVWWHDGWWEGIIIQKESGDNFLVYFPGEKRDSVFSQNNFRPSQEWLGIGWKQINDRPDLVTSVLSDLCRKLDTVKSCEGGSPPCKSVACDDKVQFGFDQEDTLLNSYKVKDKFVVGDIVKDDLLANLKWKSSRKRKHSRISSEKLYQSGTKNKSSTRAFGTRTWEKFFVSSLIKVDQENRKYTRQSAFSSSIASSLSNMVLSQ</sequence>
<protein>
    <submittedName>
        <fullName evidence="2">BAH domain-containing protein</fullName>
    </submittedName>
</protein>
<dbReference type="Proteomes" id="UP001237642">
    <property type="component" value="Unassembled WGS sequence"/>
</dbReference>
<dbReference type="PANTHER" id="PTHR31917:SF58">
    <property type="entry name" value="AGENET AND BROMO-ADJACENT HOMOLOGY (BAH) DOMAIN-CONTAINING PROTEIN"/>
    <property type="match status" value="1"/>
</dbReference>
<reference evidence="2" key="2">
    <citation type="submission" date="2023-05" db="EMBL/GenBank/DDBJ databases">
        <authorList>
            <person name="Schelkunov M.I."/>
        </authorList>
    </citation>
    <scope>NUCLEOTIDE SEQUENCE</scope>
    <source>
        <strain evidence="2">Hsosn_3</strain>
        <tissue evidence="2">Leaf</tissue>
    </source>
</reference>
<dbReference type="PROSITE" id="PS51038">
    <property type="entry name" value="BAH"/>
    <property type="match status" value="1"/>
</dbReference>
<gene>
    <name evidence="2" type="ORF">POM88_030771</name>
</gene>
<dbReference type="AlphaFoldDB" id="A0AAD8HY76"/>
<accession>A0AAD8HY76</accession>
<evidence type="ECO:0000313" key="2">
    <source>
        <dbReference type="EMBL" id="KAK1374578.1"/>
    </source>
</evidence>
<dbReference type="SMART" id="SM00743">
    <property type="entry name" value="Agenet"/>
    <property type="match status" value="2"/>
</dbReference>
<dbReference type="Pfam" id="PF05641">
    <property type="entry name" value="Agenet"/>
    <property type="match status" value="1"/>
</dbReference>
<dbReference type="Pfam" id="PF01426">
    <property type="entry name" value="BAH"/>
    <property type="match status" value="1"/>
</dbReference>
<dbReference type="SMART" id="SM00439">
    <property type="entry name" value="BAH"/>
    <property type="match status" value="1"/>
</dbReference>
<dbReference type="InterPro" id="IPR014002">
    <property type="entry name" value="Agenet_dom_plant"/>
</dbReference>
<evidence type="ECO:0000313" key="3">
    <source>
        <dbReference type="Proteomes" id="UP001237642"/>
    </source>
</evidence>
<evidence type="ECO:0000259" key="1">
    <source>
        <dbReference type="PROSITE" id="PS51038"/>
    </source>
</evidence>
<dbReference type="InterPro" id="IPR008395">
    <property type="entry name" value="Agenet-like_dom"/>
</dbReference>
<dbReference type="Gene3D" id="2.30.30.490">
    <property type="match status" value="1"/>
</dbReference>
<name>A0AAD8HY76_9APIA</name>
<keyword evidence="3" id="KW-1185">Reference proteome</keyword>
<dbReference type="CDD" id="cd20405">
    <property type="entry name" value="Tudor_Agenet_AtDUF_rpt1_3"/>
    <property type="match status" value="1"/>
</dbReference>
<dbReference type="EMBL" id="JAUIZM010000007">
    <property type="protein sequence ID" value="KAK1374578.1"/>
    <property type="molecule type" value="Genomic_DNA"/>
</dbReference>
<comment type="caution">
    <text evidence="2">The sequence shown here is derived from an EMBL/GenBank/DDBJ whole genome shotgun (WGS) entry which is preliminary data.</text>
</comment>
<dbReference type="GO" id="GO:0003682">
    <property type="term" value="F:chromatin binding"/>
    <property type="evidence" value="ECO:0007669"/>
    <property type="project" value="InterPro"/>
</dbReference>
<dbReference type="InterPro" id="IPR001025">
    <property type="entry name" value="BAH_dom"/>
</dbReference>
<organism evidence="2 3">
    <name type="scientific">Heracleum sosnowskyi</name>
    <dbReference type="NCBI Taxonomy" id="360622"/>
    <lineage>
        <taxon>Eukaryota</taxon>
        <taxon>Viridiplantae</taxon>
        <taxon>Streptophyta</taxon>
        <taxon>Embryophyta</taxon>
        <taxon>Tracheophyta</taxon>
        <taxon>Spermatophyta</taxon>
        <taxon>Magnoliopsida</taxon>
        <taxon>eudicotyledons</taxon>
        <taxon>Gunneridae</taxon>
        <taxon>Pentapetalae</taxon>
        <taxon>asterids</taxon>
        <taxon>campanulids</taxon>
        <taxon>Apiales</taxon>
        <taxon>Apiaceae</taxon>
        <taxon>Apioideae</taxon>
        <taxon>apioid superclade</taxon>
        <taxon>Tordylieae</taxon>
        <taxon>Tordyliinae</taxon>
        <taxon>Heracleum</taxon>
    </lineage>
</organism>